<protein>
    <submittedName>
        <fullName evidence="2">Uncharacterized protein</fullName>
    </submittedName>
</protein>
<feature type="compositionally biased region" description="Polar residues" evidence="1">
    <location>
        <begin position="7"/>
        <end position="19"/>
    </location>
</feature>
<evidence type="ECO:0000313" key="2">
    <source>
        <dbReference type="EMBL" id="MBU8869202.1"/>
    </source>
</evidence>
<keyword evidence="3" id="KW-1185">Reference proteome</keyword>
<feature type="region of interest" description="Disordered" evidence="1">
    <location>
        <begin position="1"/>
        <end position="27"/>
    </location>
</feature>
<evidence type="ECO:0000313" key="3">
    <source>
        <dbReference type="Proteomes" id="UP000824166"/>
    </source>
</evidence>
<dbReference type="EMBL" id="JAHOPC010000029">
    <property type="protein sequence ID" value="MBU8869202.1"/>
    <property type="molecule type" value="Genomic_DNA"/>
</dbReference>
<comment type="caution">
    <text evidence="2">The sequence shown here is derived from an EMBL/GenBank/DDBJ whole genome shotgun (WGS) entry which is preliminary data.</text>
</comment>
<accession>A0ABS6IBU7</accession>
<dbReference type="RefSeq" id="WP_216927728.1">
    <property type="nucleotide sequence ID" value="NZ_JAHOPC010000029.1"/>
</dbReference>
<proteinExistence type="predicted"/>
<reference evidence="2 3" key="1">
    <citation type="submission" date="2021-06" db="EMBL/GenBank/DDBJ databases">
        <authorList>
            <person name="Jeong J.W."/>
        </authorList>
    </citation>
    <scope>NUCLEOTIDE SEQUENCE [LARGE SCALE GENOMIC DNA]</scope>
    <source>
        <strain evidence="2 3">MMS21-TAE1-1</strain>
    </source>
</reference>
<organism evidence="2 3">
    <name type="scientific">Paenarthrobacter aromaticivorans</name>
    <dbReference type="NCBI Taxonomy" id="2849150"/>
    <lineage>
        <taxon>Bacteria</taxon>
        <taxon>Bacillati</taxon>
        <taxon>Actinomycetota</taxon>
        <taxon>Actinomycetes</taxon>
        <taxon>Micrococcales</taxon>
        <taxon>Micrococcaceae</taxon>
        <taxon>Paenarthrobacter</taxon>
    </lineage>
</organism>
<gene>
    <name evidence="2" type="ORF">KSW38_23165</name>
</gene>
<dbReference type="Proteomes" id="UP000824166">
    <property type="component" value="Unassembled WGS sequence"/>
</dbReference>
<evidence type="ECO:0000256" key="1">
    <source>
        <dbReference type="SAM" id="MobiDB-lite"/>
    </source>
</evidence>
<name>A0ABS6IBU7_9MICC</name>
<sequence>MADGEATAQTTQPKSTTKPMNKGAWKRKSFAKRQLDARAWLERLVPPERITDARVNQLADFVDRYRPGSKFQIIADAMVKNNEVPTMKNVAARYESRKNAYLRRNAPTAPVDLAPAIVDQLTILIRTSWERRGHGPAWTEIRTVMGWDRGQTKQALTQLRTDGLVSFNNDSGSLTLTGKAAHQGATAKKSA</sequence>